<keyword evidence="1" id="KW-0560">Oxidoreductase</keyword>
<dbReference type="Proteomes" id="UP000252355">
    <property type="component" value="Unassembled WGS sequence"/>
</dbReference>
<dbReference type="SUPFAM" id="SSF51735">
    <property type="entry name" value="NAD(P)-binding Rossmann-fold domains"/>
    <property type="match status" value="1"/>
</dbReference>
<name>A0A367ZSZ4_9BACT</name>
<dbReference type="AlphaFoldDB" id="A0A367ZSZ4"/>
<evidence type="ECO:0000313" key="3">
    <source>
        <dbReference type="Proteomes" id="UP000252355"/>
    </source>
</evidence>
<dbReference type="PANTHER" id="PTHR43658:SF8">
    <property type="entry name" value="17-BETA-HYDROXYSTEROID DEHYDROGENASE 14-RELATED"/>
    <property type="match status" value="1"/>
</dbReference>
<dbReference type="Gene3D" id="3.40.50.720">
    <property type="entry name" value="NAD(P)-binding Rossmann-like Domain"/>
    <property type="match status" value="1"/>
</dbReference>
<dbReference type="GO" id="GO:0016491">
    <property type="term" value="F:oxidoreductase activity"/>
    <property type="evidence" value="ECO:0007669"/>
    <property type="project" value="UniProtKB-KW"/>
</dbReference>
<dbReference type="Pfam" id="PF00106">
    <property type="entry name" value="adh_short"/>
    <property type="match status" value="1"/>
</dbReference>
<organism evidence="2 3">
    <name type="scientific">Candidatus Ozemobacter sibiricus</name>
    <dbReference type="NCBI Taxonomy" id="2268124"/>
    <lineage>
        <taxon>Bacteria</taxon>
        <taxon>Candidatus Ozemobacteria</taxon>
        <taxon>Candidatus Ozemobacterales</taxon>
        <taxon>Candidatus Ozemobacteraceae</taxon>
        <taxon>Candidatus Ozemobacter</taxon>
    </lineage>
</organism>
<evidence type="ECO:0000256" key="1">
    <source>
        <dbReference type="ARBA" id="ARBA00023002"/>
    </source>
</evidence>
<dbReference type="InterPro" id="IPR036291">
    <property type="entry name" value="NAD(P)-bd_dom_sf"/>
</dbReference>
<sequence>MELKNAVAVITGGASGIGEAVAKSLAARGVRVVIGDMDVKGLERVAGEITAAGGQVAWTRCNVTSDDEVATLMDLAIEKFGQLNICVASAGIIKDGLMISTDKETGKVRKAMTTEQFKAVVDVNLVGSFITIREAAIRMVNNGYQGLLVPISSVNKAGQTGQLNYSSTKAAIALWPKIIIGEFQMRGIKNIRCVAIAPGYVGTPMVRGMNQEALAGILQGVHIGRLIEPEEIADLIAYAAQNEAIDATCLEITGGLIANGLAK</sequence>
<dbReference type="EMBL" id="QOQW01000002">
    <property type="protein sequence ID" value="RCK81264.1"/>
    <property type="molecule type" value="Genomic_DNA"/>
</dbReference>
<dbReference type="PRINTS" id="PR00081">
    <property type="entry name" value="GDHRDH"/>
</dbReference>
<protein>
    <submittedName>
        <fullName evidence="2">3-hydroxyacyl-CoA dehydrogenase [isoleucine degradation]</fullName>
    </submittedName>
</protein>
<evidence type="ECO:0000313" key="2">
    <source>
        <dbReference type="EMBL" id="RCK81264.1"/>
    </source>
</evidence>
<accession>A0A367ZSZ4</accession>
<proteinExistence type="predicted"/>
<gene>
    <name evidence="2" type="ORF">OZSIB_2133</name>
</gene>
<dbReference type="PANTHER" id="PTHR43658">
    <property type="entry name" value="SHORT-CHAIN DEHYDROGENASE/REDUCTASE"/>
    <property type="match status" value="1"/>
</dbReference>
<dbReference type="InterPro" id="IPR002347">
    <property type="entry name" value="SDR_fam"/>
</dbReference>
<comment type="caution">
    <text evidence="2">The sequence shown here is derived from an EMBL/GenBank/DDBJ whole genome shotgun (WGS) entry which is preliminary data.</text>
</comment>
<reference evidence="2 3" key="1">
    <citation type="submission" date="2018-05" db="EMBL/GenBank/DDBJ databases">
        <title>A metagenomic window into the 2 km-deep terrestrial subsurface aquifer revealed taxonomically and functionally diverse microbial community comprising novel uncultured bacterial lineages.</title>
        <authorList>
            <person name="Kadnikov V.V."/>
            <person name="Mardanov A.V."/>
            <person name="Beletsky A.V."/>
            <person name="Banks D."/>
            <person name="Pimenov N.V."/>
            <person name="Frank Y.A."/>
            <person name="Karnachuk O.V."/>
            <person name="Ravin N.V."/>
        </authorList>
    </citation>
    <scope>NUCLEOTIDE SEQUENCE [LARGE SCALE GENOMIC DNA]</scope>
    <source>
        <strain evidence="2">BY5</strain>
    </source>
</reference>